<evidence type="ECO:0000256" key="10">
    <source>
        <dbReference type="ARBA" id="ARBA00023128"/>
    </source>
</evidence>
<keyword evidence="5 12" id="KW-0812">Transmembrane</keyword>
<dbReference type="SUPFAM" id="SSF90123">
    <property type="entry name" value="ABC transporter transmembrane region"/>
    <property type="match status" value="1"/>
</dbReference>
<dbReference type="GO" id="GO:0016887">
    <property type="term" value="F:ATP hydrolysis activity"/>
    <property type="evidence" value="ECO:0007669"/>
    <property type="project" value="InterPro"/>
</dbReference>
<keyword evidence="6" id="KW-0999">Mitochondrion inner membrane</keyword>
<dbReference type="InterPro" id="IPR036640">
    <property type="entry name" value="ABC1_TM_sf"/>
</dbReference>
<dbReference type="GO" id="GO:0006811">
    <property type="term" value="P:monoatomic ion transport"/>
    <property type="evidence" value="ECO:0007669"/>
    <property type="project" value="UniProtKB-KW"/>
</dbReference>
<evidence type="ECO:0000256" key="8">
    <source>
        <dbReference type="ARBA" id="ARBA00022989"/>
    </source>
</evidence>
<evidence type="ECO:0000259" key="13">
    <source>
        <dbReference type="PROSITE" id="PS50929"/>
    </source>
</evidence>
<evidence type="ECO:0000256" key="6">
    <source>
        <dbReference type="ARBA" id="ARBA00022792"/>
    </source>
</evidence>
<keyword evidence="14" id="KW-1185">Reference proteome</keyword>
<evidence type="ECO:0000256" key="2">
    <source>
        <dbReference type="ARBA" id="ARBA00004273"/>
    </source>
</evidence>
<dbReference type="Proteomes" id="UP000694845">
    <property type="component" value="Unplaced"/>
</dbReference>
<evidence type="ECO:0000256" key="11">
    <source>
        <dbReference type="ARBA" id="ARBA00023136"/>
    </source>
</evidence>
<dbReference type="GO" id="GO:0005743">
    <property type="term" value="C:mitochondrial inner membrane"/>
    <property type="evidence" value="ECO:0007669"/>
    <property type="project" value="UniProtKB-SubCell"/>
</dbReference>
<dbReference type="CDD" id="cd18574">
    <property type="entry name" value="ABC_6TM_ABCB8_like"/>
    <property type="match status" value="1"/>
</dbReference>
<comment type="similarity">
    <text evidence="3">Belongs to the ABC transporter superfamily. ABCB family. Multidrug resistance exporter (TC 3.A.1.201) subfamily.</text>
</comment>
<dbReference type="InterPro" id="IPR003439">
    <property type="entry name" value="ABC_transporter-like_ATP-bd"/>
</dbReference>
<dbReference type="FunFam" id="1.20.1560.10:FF:000016">
    <property type="entry name" value="ATP-binding cassette sub-family B member 8, mitochondrial"/>
    <property type="match status" value="1"/>
</dbReference>
<dbReference type="InterPro" id="IPR027417">
    <property type="entry name" value="P-loop_NTPase"/>
</dbReference>
<dbReference type="AlphaFoldDB" id="A0A8B8A3G5"/>
<feature type="transmembrane region" description="Helical" evidence="12">
    <location>
        <begin position="151"/>
        <end position="171"/>
    </location>
</feature>
<keyword evidence="7" id="KW-0809">Transit peptide</keyword>
<evidence type="ECO:0000256" key="3">
    <source>
        <dbReference type="ARBA" id="ARBA00007577"/>
    </source>
</evidence>
<proteinExistence type="inferred from homology"/>
<dbReference type="PROSITE" id="PS50929">
    <property type="entry name" value="ABC_TM1F"/>
    <property type="match status" value="1"/>
</dbReference>
<dbReference type="SUPFAM" id="SSF52540">
    <property type="entry name" value="P-loop containing nucleoside triphosphate hydrolases"/>
    <property type="match status" value="1"/>
</dbReference>
<evidence type="ECO:0000256" key="1">
    <source>
        <dbReference type="ARBA" id="ARBA00004141"/>
    </source>
</evidence>
<dbReference type="KEGG" id="aplc:110989991"/>
<feature type="transmembrane region" description="Helical" evidence="12">
    <location>
        <begin position="301"/>
        <end position="321"/>
    </location>
</feature>
<comment type="subcellular location">
    <subcellularLocation>
        <location evidence="1">Membrane</location>
        <topology evidence="1">Multi-pass membrane protein</topology>
    </subcellularLocation>
    <subcellularLocation>
        <location evidence="2">Mitochondrion inner membrane</location>
    </subcellularLocation>
</comment>
<evidence type="ECO:0000256" key="7">
    <source>
        <dbReference type="ARBA" id="ARBA00022946"/>
    </source>
</evidence>
<feature type="domain" description="ABC transmembrane type-1" evidence="13">
    <location>
        <begin position="155"/>
        <end position="442"/>
    </location>
</feature>
<keyword evidence="10" id="KW-0496">Mitochondrion</keyword>
<feature type="transmembrane region" description="Helical" evidence="12">
    <location>
        <begin position="376"/>
        <end position="400"/>
    </location>
</feature>
<dbReference type="GO" id="GO:0005524">
    <property type="term" value="F:ATP binding"/>
    <property type="evidence" value="ECO:0007669"/>
    <property type="project" value="InterPro"/>
</dbReference>
<dbReference type="RefSeq" id="XP_022110426.1">
    <property type="nucleotide sequence ID" value="XM_022254734.1"/>
</dbReference>
<gene>
    <name evidence="15" type="primary">LOC110989991</name>
</gene>
<evidence type="ECO:0000313" key="14">
    <source>
        <dbReference type="Proteomes" id="UP000694845"/>
    </source>
</evidence>
<evidence type="ECO:0000256" key="12">
    <source>
        <dbReference type="SAM" id="Phobius"/>
    </source>
</evidence>
<dbReference type="GO" id="GO:0015421">
    <property type="term" value="F:ABC-type oligopeptide transporter activity"/>
    <property type="evidence" value="ECO:0007669"/>
    <property type="project" value="TreeGrafter"/>
</dbReference>
<feature type="transmembrane region" description="Helical" evidence="12">
    <location>
        <begin position="204"/>
        <end position="224"/>
    </location>
</feature>
<sequence length="596" mass="65127">MNVLVSKSSARLALKTQTTVRLIKSSARTFNVEKSRFTALFQVLRMVEVPACACSCRAIQVYHALKSGFFRTCRWKWRQVPYHHAVPRLSTGALLFGGSLSWGLLGVTAECKIRTKGSTRLLDKNAYKDTEGRKQPRFQKRKFLRLLWPDIWYLVAAVASALAAALINVQIPVLLGNMVQVVAEAAKHSGNYMQEIRGPAMKLIVAYCLQALCTSTYISLLSAVGERTAVRMREALFAALLRQDIAFFDSHHTGELINRLSADVQDFKSAFKLCIAQGLRGITQVLGAGVSMYVLSPKLTVLLILVVPGLVLVGTGVGASLRSLSRQVQEQVAMGTSVADEALGNMRTVRSFAMEDKEFELYCQEIDKSRRLNEKLGLGIGLFQGLSNLALNGIIVGVIYCGGYLLSSGDLKAGQLMSFLVASQTIQRSLASISILFGQAIRGTSAGARVFEYLDLQPSIPLKGGKHIPYHSFYGNVQFKDVTFSYPTRPDQVVLKDFNLSIPAGKVVAVCGPSGGGKSTVASLLERFYDIGQGSITIDGLDIRDLDPSRLRGRTIGFINQEPVLFATSVKENIRYGNPAATDQEMAMTPFSGNEE</sequence>
<dbReference type="Gene3D" id="3.40.50.300">
    <property type="entry name" value="P-loop containing nucleotide triphosphate hydrolases"/>
    <property type="match status" value="1"/>
</dbReference>
<dbReference type="PANTHER" id="PTHR43394:SF17">
    <property type="entry name" value="MITOCHONDRIAL POTASSIUM CHANNEL ATP-BINDING SUBUNIT"/>
    <property type="match status" value="1"/>
</dbReference>
<keyword evidence="9" id="KW-0406">Ion transport</keyword>
<dbReference type="GeneID" id="110989991"/>
<evidence type="ECO:0000256" key="4">
    <source>
        <dbReference type="ARBA" id="ARBA00022448"/>
    </source>
</evidence>
<accession>A0A8B8A3G5</accession>
<dbReference type="Gene3D" id="1.20.1560.10">
    <property type="entry name" value="ABC transporter type 1, transmembrane domain"/>
    <property type="match status" value="1"/>
</dbReference>
<evidence type="ECO:0000313" key="15">
    <source>
        <dbReference type="RefSeq" id="XP_022110426.1"/>
    </source>
</evidence>
<protein>
    <submittedName>
        <fullName evidence="15">ATP-binding cassette sub-family B member 8, mitochondrial-like isoform X1</fullName>
    </submittedName>
</protein>
<dbReference type="CTD" id="11194"/>
<evidence type="ECO:0000256" key="5">
    <source>
        <dbReference type="ARBA" id="ARBA00022692"/>
    </source>
</evidence>
<dbReference type="OrthoDB" id="6500128at2759"/>
<evidence type="ECO:0000256" key="9">
    <source>
        <dbReference type="ARBA" id="ARBA00023065"/>
    </source>
</evidence>
<dbReference type="InterPro" id="IPR011527">
    <property type="entry name" value="ABC1_TM_dom"/>
</dbReference>
<organism evidence="14 15">
    <name type="scientific">Acanthaster planci</name>
    <name type="common">Crown-of-thorns starfish</name>
    <dbReference type="NCBI Taxonomy" id="133434"/>
    <lineage>
        <taxon>Eukaryota</taxon>
        <taxon>Metazoa</taxon>
        <taxon>Echinodermata</taxon>
        <taxon>Eleutherozoa</taxon>
        <taxon>Asterozoa</taxon>
        <taxon>Asteroidea</taxon>
        <taxon>Valvatacea</taxon>
        <taxon>Valvatida</taxon>
        <taxon>Acanthasteridae</taxon>
        <taxon>Acanthaster</taxon>
    </lineage>
</organism>
<feature type="transmembrane region" description="Helical" evidence="12">
    <location>
        <begin position="278"/>
        <end position="295"/>
    </location>
</feature>
<reference evidence="15" key="1">
    <citation type="submission" date="2025-08" db="UniProtKB">
        <authorList>
            <consortium name="RefSeq"/>
        </authorList>
    </citation>
    <scope>IDENTIFICATION</scope>
</reference>
<name>A0A8B8A3G5_ACAPL</name>
<dbReference type="PANTHER" id="PTHR43394">
    <property type="entry name" value="ATP-DEPENDENT PERMEASE MDL1, MITOCHONDRIAL"/>
    <property type="match status" value="1"/>
</dbReference>
<dbReference type="Pfam" id="PF00005">
    <property type="entry name" value="ABC_tran"/>
    <property type="match status" value="1"/>
</dbReference>
<keyword evidence="11 12" id="KW-0472">Membrane</keyword>
<keyword evidence="8 12" id="KW-1133">Transmembrane helix</keyword>
<dbReference type="Pfam" id="PF00664">
    <property type="entry name" value="ABC_membrane"/>
    <property type="match status" value="1"/>
</dbReference>
<dbReference type="GO" id="GO:0090374">
    <property type="term" value="P:oligopeptide export from mitochondrion"/>
    <property type="evidence" value="ECO:0007669"/>
    <property type="project" value="TreeGrafter"/>
</dbReference>
<dbReference type="InterPro" id="IPR039421">
    <property type="entry name" value="Type_1_exporter"/>
</dbReference>
<keyword evidence="4" id="KW-0813">Transport</keyword>